<feature type="region of interest" description="Disordered" evidence="1">
    <location>
        <begin position="126"/>
        <end position="201"/>
    </location>
</feature>
<keyword evidence="3" id="KW-1185">Reference proteome</keyword>
<dbReference type="Proteomes" id="UP000824890">
    <property type="component" value="Unassembled WGS sequence"/>
</dbReference>
<feature type="compositionally biased region" description="Basic and acidic residues" evidence="1">
    <location>
        <begin position="1"/>
        <end position="10"/>
    </location>
</feature>
<protein>
    <submittedName>
        <fullName evidence="2">Uncharacterized protein</fullName>
    </submittedName>
</protein>
<comment type="caution">
    <text evidence="2">The sequence shown here is derived from an EMBL/GenBank/DDBJ whole genome shotgun (WGS) entry which is preliminary data.</text>
</comment>
<name>A0ABQ7XH75_BRANA</name>
<accession>A0ABQ7XH75</accession>
<dbReference type="EMBL" id="JAGKQM010000116">
    <property type="protein sequence ID" value="KAH0855241.1"/>
    <property type="molecule type" value="Genomic_DNA"/>
</dbReference>
<feature type="compositionally biased region" description="Basic residues" evidence="1">
    <location>
        <begin position="185"/>
        <end position="194"/>
    </location>
</feature>
<proteinExistence type="predicted"/>
<evidence type="ECO:0000313" key="3">
    <source>
        <dbReference type="Proteomes" id="UP000824890"/>
    </source>
</evidence>
<organism evidence="2 3">
    <name type="scientific">Brassica napus</name>
    <name type="common">Rape</name>
    <dbReference type="NCBI Taxonomy" id="3708"/>
    <lineage>
        <taxon>Eukaryota</taxon>
        <taxon>Viridiplantae</taxon>
        <taxon>Streptophyta</taxon>
        <taxon>Embryophyta</taxon>
        <taxon>Tracheophyta</taxon>
        <taxon>Spermatophyta</taxon>
        <taxon>Magnoliopsida</taxon>
        <taxon>eudicotyledons</taxon>
        <taxon>Gunneridae</taxon>
        <taxon>Pentapetalae</taxon>
        <taxon>rosids</taxon>
        <taxon>malvids</taxon>
        <taxon>Brassicales</taxon>
        <taxon>Brassicaceae</taxon>
        <taxon>Brassiceae</taxon>
        <taxon>Brassica</taxon>
    </lineage>
</organism>
<reference evidence="2 3" key="1">
    <citation type="submission" date="2021-05" db="EMBL/GenBank/DDBJ databases">
        <title>Genome Assembly of Synthetic Allotetraploid Brassica napus Reveals Homoeologous Exchanges between Subgenomes.</title>
        <authorList>
            <person name="Davis J.T."/>
        </authorList>
    </citation>
    <scope>NUCLEOTIDE SEQUENCE [LARGE SCALE GENOMIC DNA]</scope>
    <source>
        <strain evidence="3">cv. Da-Ae</strain>
        <tissue evidence="2">Seedling</tissue>
    </source>
</reference>
<feature type="non-terminal residue" evidence="2">
    <location>
        <position position="1"/>
    </location>
</feature>
<feature type="region of interest" description="Disordered" evidence="1">
    <location>
        <begin position="1"/>
        <end position="88"/>
    </location>
</feature>
<evidence type="ECO:0000313" key="2">
    <source>
        <dbReference type="EMBL" id="KAH0855241.1"/>
    </source>
</evidence>
<gene>
    <name evidence="2" type="ORF">HID58_016695</name>
</gene>
<evidence type="ECO:0000256" key="1">
    <source>
        <dbReference type="SAM" id="MobiDB-lite"/>
    </source>
</evidence>
<sequence length="201" mass="22431">SKGTKPDTTLKQKPKRTNWATVQYKPWTASPKGNPLKKKSDSPHHLQSSPGASKETRRNTIDGEDELETNRSTRTVKAKARAAKSDVADLRIDEEFNRLQSIFKPPTYLHGTTDIFIDLSKLEDATTQTIGDEESSEEPAKAMLRKPSPPETKAGEDGAMEATASQKQSRTFIGRADATPEFKTGRKHRNRYTKTHQLSLP</sequence>